<organism evidence="2 3">
    <name type="scientific">Prorocentrum cordatum</name>
    <dbReference type="NCBI Taxonomy" id="2364126"/>
    <lineage>
        <taxon>Eukaryota</taxon>
        <taxon>Sar</taxon>
        <taxon>Alveolata</taxon>
        <taxon>Dinophyceae</taxon>
        <taxon>Prorocentrales</taxon>
        <taxon>Prorocentraceae</taxon>
        <taxon>Prorocentrum</taxon>
    </lineage>
</organism>
<evidence type="ECO:0000256" key="1">
    <source>
        <dbReference type="SAM" id="MobiDB-lite"/>
    </source>
</evidence>
<name>A0ABN9VDR3_9DINO</name>
<feature type="compositionally biased region" description="Polar residues" evidence="1">
    <location>
        <begin position="69"/>
        <end position="80"/>
    </location>
</feature>
<feature type="non-terminal residue" evidence="2">
    <location>
        <position position="1"/>
    </location>
</feature>
<feature type="compositionally biased region" description="Polar residues" evidence="1">
    <location>
        <begin position="44"/>
        <end position="56"/>
    </location>
</feature>
<evidence type="ECO:0000313" key="2">
    <source>
        <dbReference type="EMBL" id="CAK0871253.1"/>
    </source>
</evidence>
<reference evidence="2" key="1">
    <citation type="submission" date="2023-10" db="EMBL/GenBank/DDBJ databases">
        <authorList>
            <person name="Chen Y."/>
            <person name="Shah S."/>
            <person name="Dougan E. K."/>
            <person name="Thang M."/>
            <person name="Chan C."/>
        </authorList>
    </citation>
    <scope>NUCLEOTIDE SEQUENCE [LARGE SCALE GENOMIC DNA]</scope>
</reference>
<accession>A0ABN9VDR3</accession>
<evidence type="ECO:0000313" key="3">
    <source>
        <dbReference type="Proteomes" id="UP001189429"/>
    </source>
</evidence>
<dbReference type="Proteomes" id="UP001189429">
    <property type="component" value="Unassembled WGS sequence"/>
</dbReference>
<dbReference type="EMBL" id="CAUYUJ010017052">
    <property type="protein sequence ID" value="CAK0871253.1"/>
    <property type="molecule type" value="Genomic_DNA"/>
</dbReference>
<feature type="compositionally biased region" description="Basic and acidic residues" evidence="1">
    <location>
        <begin position="30"/>
        <end position="42"/>
    </location>
</feature>
<comment type="caution">
    <text evidence="2">The sequence shown here is derived from an EMBL/GenBank/DDBJ whole genome shotgun (WGS) entry which is preliminary data.</text>
</comment>
<feature type="compositionally biased region" description="Basic and acidic residues" evidence="1">
    <location>
        <begin position="92"/>
        <end position="104"/>
    </location>
</feature>
<feature type="region of interest" description="Disordered" evidence="1">
    <location>
        <begin position="259"/>
        <end position="287"/>
    </location>
</feature>
<feature type="region of interest" description="Disordered" evidence="1">
    <location>
        <begin position="153"/>
        <end position="178"/>
    </location>
</feature>
<gene>
    <name evidence="2" type="ORF">PCOR1329_LOCUS57145</name>
</gene>
<feature type="compositionally biased region" description="Polar residues" evidence="1">
    <location>
        <begin position="1"/>
        <end position="19"/>
    </location>
</feature>
<feature type="region of interest" description="Disordered" evidence="1">
    <location>
        <begin position="1"/>
        <end position="128"/>
    </location>
</feature>
<keyword evidence="3" id="KW-1185">Reference proteome</keyword>
<sequence>DSTQGTRDATTLEQQQSFADQEEVPNTKDYATHEKKHSHDYQEETLNAKDNPTRAKQQNRDDQDPTLGTKDTSLEQQSFTDPEEALSTKNCATREKHHNYDGLDRTLGTEGAAPSEQQGFADQRREDNAAREVPPTFFDLDATLGTEGAATLEQQSYADQEETLNTDSRATYKKQHRYDDQGEALGKQGREDNEACEVPPTVLDLVCDVVRMRLEEGYEVTALWMHDAFYMWIEESVVERSVIGVFERDDTGHTVGMIVPSGTESDEEDTDIEQASGRAGATPPTTLARGGRCGLGPSVFVCRLLPQRDRATARAS</sequence>
<proteinExistence type="predicted"/>
<protein>
    <submittedName>
        <fullName evidence="2">Uncharacterized protein</fullName>
    </submittedName>
</protein>